<organism evidence="1 2">
    <name type="scientific">Melia azedarach</name>
    <name type="common">Chinaberry tree</name>
    <dbReference type="NCBI Taxonomy" id="155640"/>
    <lineage>
        <taxon>Eukaryota</taxon>
        <taxon>Viridiplantae</taxon>
        <taxon>Streptophyta</taxon>
        <taxon>Embryophyta</taxon>
        <taxon>Tracheophyta</taxon>
        <taxon>Spermatophyta</taxon>
        <taxon>Magnoliopsida</taxon>
        <taxon>eudicotyledons</taxon>
        <taxon>Gunneridae</taxon>
        <taxon>Pentapetalae</taxon>
        <taxon>rosids</taxon>
        <taxon>malvids</taxon>
        <taxon>Sapindales</taxon>
        <taxon>Meliaceae</taxon>
        <taxon>Melia</taxon>
    </lineage>
</organism>
<reference evidence="1 2" key="1">
    <citation type="journal article" date="2023" name="Science">
        <title>Complex scaffold remodeling in plant triterpene biosynthesis.</title>
        <authorList>
            <person name="De La Pena R."/>
            <person name="Hodgson H."/>
            <person name="Liu J.C."/>
            <person name="Stephenson M.J."/>
            <person name="Martin A.C."/>
            <person name="Owen C."/>
            <person name="Harkess A."/>
            <person name="Leebens-Mack J."/>
            <person name="Jimenez L.E."/>
            <person name="Osbourn A."/>
            <person name="Sattely E.S."/>
        </authorList>
    </citation>
    <scope>NUCLEOTIDE SEQUENCE [LARGE SCALE GENOMIC DNA]</scope>
    <source>
        <strain evidence="2">cv. JPN11</strain>
        <tissue evidence="1">Leaf</tissue>
    </source>
</reference>
<accession>A0ACC1XSY1</accession>
<comment type="caution">
    <text evidence="1">The sequence shown here is derived from an EMBL/GenBank/DDBJ whole genome shotgun (WGS) entry which is preliminary data.</text>
</comment>
<evidence type="ECO:0000313" key="1">
    <source>
        <dbReference type="EMBL" id="KAJ4714032.1"/>
    </source>
</evidence>
<keyword evidence="2" id="KW-1185">Reference proteome</keyword>
<sequence>MMYSSVHFICLLLLLLIFGFSGGDGSADSPALTRSPGRSLLSLPTHVTRIGASLDGTVSLRDSTGRVLWTFATGQLIYSAYQASVNQDNDKENASEPSNRFFIDCGDDWGLYAHGYLGKMKLSVTVEDFIKSTPYISEEGAVTLGSKKTTVFVLEAKTGRLIRTYGSPESSSTLQSEKQESASYMHDKVDRDVVNSGLTNTGELQNKEPHLLFVTRTDYTIQSFSPNSDKISWSMMVAEVGYAFLCRDIENPFITATMNTSYELGPEIGHDFDMPFTCQSKGVIQRFRKHDNSVSSGGSFHDESMLPLPAADLMLPSQSKLDRTSNNPGKPKMLLASAPDSMLPLQPKDDKLLEVHHNDEGNQVLALPPLTINFSGVANAYDVRMPYSYVLSKFLGQSTALFLIFLAVVLFAYHNALVTRGQSLLNGHLGNLNSRTAVSKRKKVRKSGKSAAIVEKKDRNMSSENEDGFAQSNYCEPFMDLNKLVDNGAHGRRVGKLFVSHTEIAKGSNGTIVLEGIYEGRPVAVKRLVRAHHDVAFKEIQNLIASDRHPNIVRWYGVENDQDFVYLSLERCMCSLDEVIQINPDSSRKSVLSEDQATRDMIDYKLRLDSMKGIMKDLNLWKANGHPSPLLLKLMRDVVSGLVHLHELGIIHRDLKPQNVLIIKERSLRAKLSDMGISKRLLGDMSSLGHHATGCGSSGWQAPEQLLHGRQTRAVDLFSLGCVLFFCMTAGRHPFGDRLERDINIAKNKMDLFLVECIPEAKDLISRLLNPDPQLRPCALEVLHHPLFWSSETRLSFLRDTSDRVELEDREADSGLLKALESIASQALGAKWDEKIEPVFINNIGRYRRYKFDSVRDLLRVIRNKLNHYRELPIEIQELVGTVPEGFDGYFARRFPRLLIEVYKVVCRYCREEECFQKYFESNII</sequence>
<protein>
    <submittedName>
        <fullName evidence="1">Kinase</fullName>
    </submittedName>
</protein>
<keyword evidence="1" id="KW-0808">Transferase</keyword>
<name>A0ACC1XSY1_MELAZ</name>
<gene>
    <name evidence="1" type="ORF">OWV82_012573</name>
</gene>
<evidence type="ECO:0000313" key="2">
    <source>
        <dbReference type="Proteomes" id="UP001164539"/>
    </source>
</evidence>
<dbReference type="Proteomes" id="UP001164539">
    <property type="component" value="Chromosome 7"/>
</dbReference>
<keyword evidence="1" id="KW-0418">Kinase</keyword>
<dbReference type="EMBL" id="CM051400">
    <property type="protein sequence ID" value="KAJ4714032.1"/>
    <property type="molecule type" value="Genomic_DNA"/>
</dbReference>
<proteinExistence type="predicted"/>